<reference evidence="1" key="3">
    <citation type="submission" date="2025-08" db="UniProtKB">
        <authorList>
            <consortium name="Ensembl"/>
        </authorList>
    </citation>
    <scope>IDENTIFICATION</scope>
    <source>
        <strain evidence="1">HSOK</strain>
    </source>
</reference>
<reference evidence="1 2" key="2">
    <citation type="submission" date="2017-04" db="EMBL/GenBank/DDBJ databases">
        <title>CpG methylation of centromeres and impact of large insertions on vertebrate speciation.</title>
        <authorList>
            <person name="Ichikawa K."/>
            <person name="Yoshimura J."/>
            <person name="Morishita S."/>
        </authorList>
    </citation>
    <scope>NUCLEOTIDE SEQUENCE</scope>
    <source>
        <strain evidence="1 2">HSOK</strain>
    </source>
</reference>
<reference key="1">
    <citation type="journal article" date="2007" name="Nature">
        <title>The medaka draft genome and insights into vertebrate genome evolution.</title>
        <authorList>
            <person name="Kasahara M."/>
            <person name="Naruse K."/>
            <person name="Sasaki S."/>
            <person name="Nakatani Y."/>
            <person name="Qu W."/>
            <person name="Ahsan B."/>
            <person name="Yamada T."/>
            <person name="Nagayasu Y."/>
            <person name="Doi K."/>
            <person name="Kasai Y."/>
            <person name="Jindo T."/>
            <person name="Kobayashi D."/>
            <person name="Shimada A."/>
            <person name="Toyoda A."/>
            <person name="Kuroki Y."/>
            <person name="Fujiyama A."/>
            <person name="Sasaki T."/>
            <person name="Shimizu A."/>
            <person name="Asakawa S."/>
            <person name="Shimizu N."/>
            <person name="Hashimoto S."/>
            <person name="Yang J."/>
            <person name="Lee Y."/>
            <person name="Matsushima K."/>
            <person name="Sugano S."/>
            <person name="Sakaizumi M."/>
            <person name="Narita T."/>
            <person name="Ohishi K."/>
            <person name="Haga S."/>
            <person name="Ohta F."/>
            <person name="Nomoto H."/>
            <person name="Nogata K."/>
            <person name="Morishita T."/>
            <person name="Endo T."/>
            <person name="Shin-I T."/>
            <person name="Takeda H."/>
            <person name="Morishita S."/>
            <person name="Kohara Y."/>
        </authorList>
    </citation>
    <scope>NUCLEOTIDE SEQUENCE [LARGE SCALE GENOMIC DNA]</scope>
    <source>
        <strain>Hd-rR</strain>
    </source>
</reference>
<proteinExistence type="predicted"/>
<evidence type="ECO:0000313" key="2">
    <source>
        <dbReference type="Proteomes" id="UP000265200"/>
    </source>
</evidence>
<evidence type="ECO:0000313" key="1">
    <source>
        <dbReference type="Ensembl" id="ENSORLP00015017320.1"/>
    </source>
</evidence>
<accession>A0A3P9IBN2</accession>
<name>A0A3P9IBN2_ORYLA</name>
<sequence>MTARDMKSLWNWGSMTCITCFTWLVSHLSINSSRANSLSGPLHICMEGCREEDILTRIRNELHINSAMITRGSRSTLVYVFFAWFIHDTSVRISRKDHKFSHFFTSDPFSISANLRCGCLSHGLPGIFSLFVLVL</sequence>
<dbReference type="Proteomes" id="UP000265200">
    <property type="component" value="Chromosome 18"/>
</dbReference>
<dbReference type="Ensembl" id="ENSORLT00015034689.1">
    <property type="protein sequence ID" value="ENSORLP00015017320.1"/>
    <property type="gene ID" value="ENSORLG00015018342.1"/>
</dbReference>
<evidence type="ECO:0008006" key="3">
    <source>
        <dbReference type="Google" id="ProtNLM"/>
    </source>
</evidence>
<organism evidence="1 2">
    <name type="scientific">Oryzias latipes</name>
    <name type="common">Japanese rice fish</name>
    <name type="synonym">Japanese killifish</name>
    <dbReference type="NCBI Taxonomy" id="8090"/>
    <lineage>
        <taxon>Eukaryota</taxon>
        <taxon>Metazoa</taxon>
        <taxon>Chordata</taxon>
        <taxon>Craniata</taxon>
        <taxon>Vertebrata</taxon>
        <taxon>Euteleostomi</taxon>
        <taxon>Actinopterygii</taxon>
        <taxon>Neopterygii</taxon>
        <taxon>Teleostei</taxon>
        <taxon>Neoteleostei</taxon>
        <taxon>Acanthomorphata</taxon>
        <taxon>Ovalentaria</taxon>
        <taxon>Atherinomorphae</taxon>
        <taxon>Beloniformes</taxon>
        <taxon>Adrianichthyidae</taxon>
        <taxon>Oryziinae</taxon>
        <taxon>Oryzias</taxon>
    </lineage>
</organism>
<reference evidence="1" key="4">
    <citation type="submission" date="2025-09" db="UniProtKB">
        <authorList>
            <consortium name="Ensembl"/>
        </authorList>
    </citation>
    <scope>IDENTIFICATION</scope>
    <source>
        <strain evidence="1">HSOK</strain>
    </source>
</reference>
<dbReference type="AlphaFoldDB" id="A0A3P9IBN2"/>
<protein>
    <recommendedName>
        <fullName evidence="3">Secreted protein</fullName>
    </recommendedName>
</protein>